<dbReference type="RefSeq" id="WP_023552679.1">
    <property type="nucleotide sequence ID" value="NZ_CM002285.1"/>
</dbReference>
<evidence type="ECO:0000256" key="7">
    <source>
        <dbReference type="RuleBase" id="RU363032"/>
    </source>
</evidence>
<dbReference type="SUPFAM" id="SSF161098">
    <property type="entry name" value="MetI-like"/>
    <property type="match status" value="1"/>
</dbReference>
<evidence type="ECO:0000256" key="3">
    <source>
        <dbReference type="ARBA" id="ARBA00022475"/>
    </source>
</evidence>
<dbReference type="OrthoDB" id="9796361at2"/>
<comment type="subcellular location">
    <subcellularLocation>
        <location evidence="1 7">Cell membrane</location>
        <topology evidence="1 7">Multi-pass membrane protein</topology>
    </subcellularLocation>
</comment>
<keyword evidence="2 7" id="KW-0813">Transport</keyword>
<accession>V6JNJ0</accession>
<evidence type="ECO:0000256" key="8">
    <source>
        <dbReference type="SAM" id="MobiDB-lite"/>
    </source>
</evidence>
<keyword evidence="11" id="KW-1185">Reference proteome</keyword>
<keyword evidence="3" id="KW-1003">Cell membrane</keyword>
<dbReference type="PANTHER" id="PTHR30151:SF38">
    <property type="entry name" value="ALIPHATIC SULFONATES TRANSPORT PERMEASE PROTEIN SSUC-RELATED"/>
    <property type="match status" value="1"/>
</dbReference>
<comment type="caution">
    <text evidence="10">The sequence shown here is derived from an EMBL/GenBank/DDBJ whole genome shotgun (WGS) entry which is preliminary data.</text>
</comment>
<feature type="transmembrane region" description="Helical" evidence="7">
    <location>
        <begin position="290"/>
        <end position="309"/>
    </location>
</feature>
<dbReference type="STRING" id="1352936.M878_39210"/>
<evidence type="ECO:0000259" key="9">
    <source>
        <dbReference type="PROSITE" id="PS50928"/>
    </source>
</evidence>
<sequence length="326" mass="34672">MSISHAPPSPPGPDISGISKSKDAETGHHPDRAPTDSQPADLHSADNQPAGPQSVAPHSLDLQPVVPVFSRRLRIPRWLHRTAGPLLLLALWQVLSATGVLTADVLASPGRIAQVGGDLVSDGSLPSAMGTSLRRVAFGLLFGTVIGTGLALVSGLFRSGEDLVDAPVQMLRTVPFVGLIPLFIIWFGIGEAPKIAIITLGVTFPLYLNVYAGIRGVDSQLIEAGESLGLSRWGLVRHVVLPGALPGALTGLRYSLGIAWLALVFAEQVNADAGIGFLMVQARDFLRTDVIVVCLIVYAFLGLLADFIVRSLERLLLQWRPTFTGR</sequence>
<dbReference type="Pfam" id="PF00528">
    <property type="entry name" value="BPD_transp_1"/>
    <property type="match status" value="1"/>
</dbReference>
<feature type="transmembrane region" description="Helical" evidence="7">
    <location>
        <begin position="258"/>
        <end position="278"/>
    </location>
</feature>
<dbReference type="Gene3D" id="1.10.3720.10">
    <property type="entry name" value="MetI-like"/>
    <property type="match status" value="1"/>
</dbReference>
<feature type="transmembrane region" description="Helical" evidence="7">
    <location>
        <begin position="169"/>
        <end position="189"/>
    </location>
</feature>
<feature type="domain" description="ABC transmembrane type-1" evidence="9">
    <location>
        <begin position="129"/>
        <end position="309"/>
    </location>
</feature>
<dbReference type="HOGENOM" id="CLU_046113_1_2_11"/>
<gene>
    <name evidence="10" type="ORF">M878_39210</name>
</gene>
<name>V6JNJ0_STRRC</name>
<dbReference type="AlphaFoldDB" id="V6JNJ0"/>
<evidence type="ECO:0000313" key="10">
    <source>
        <dbReference type="EMBL" id="EST20661.1"/>
    </source>
</evidence>
<evidence type="ECO:0000256" key="6">
    <source>
        <dbReference type="ARBA" id="ARBA00023136"/>
    </source>
</evidence>
<dbReference type="CDD" id="cd06261">
    <property type="entry name" value="TM_PBP2"/>
    <property type="match status" value="1"/>
</dbReference>
<keyword evidence="6 7" id="KW-0472">Membrane</keyword>
<dbReference type="GO" id="GO:0005886">
    <property type="term" value="C:plasma membrane"/>
    <property type="evidence" value="ECO:0007669"/>
    <property type="project" value="UniProtKB-SubCell"/>
</dbReference>
<evidence type="ECO:0000256" key="2">
    <source>
        <dbReference type="ARBA" id="ARBA00022448"/>
    </source>
</evidence>
<keyword evidence="4 7" id="KW-0812">Transmembrane</keyword>
<dbReference type="FunFam" id="1.10.3720.10:FF:000003">
    <property type="entry name" value="Aliphatic sulfonate ABC transporter permease"/>
    <property type="match status" value="1"/>
</dbReference>
<dbReference type="PANTHER" id="PTHR30151">
    <property type="entry name" value="ALKANE SULFONATE ABC TRANSPORTER-RELATED, MEMBRANE SUBUNIT"/>
    <property type="match status" value="1"/>
</dbReference>
<comment type="similarity">
    <text evidence="7">Belongs to the binding-protein-dependent transport system permease family.</text>
</comment>
<dbReference type="InterPro" id="IPR000515">
    <property type="entry name" value="MetI-like"/>
</dbReference>
<evidence type="ECO:0000313" key="11">
    <source>
        <dbReference type="Proteomes" id="UP000017984"/>
    </source>
</evidence>
<dbReference type="InterPro" id="IPR035906">
    <property type="entry name" value="MetI-like_sf"/>
</dbReference>
<feature type="transmembrane region" description="Helical" evidence="7">
    <location>
        <begin position="136"/>
        <end position="157"/>
    </location>
</feature>
<evidence type="ECO:0000256" key="5">
    <source>
        <dbReference type="ARBA" id="ARBA00022989"/>
    </source>
</evidence>
<evidence type="ECO:0000256" key="1">
    <source>
        <dbReference type="ARBA" id="ARBA00004651"/>
    </source>
</evidence>
<dbReference type="Proteomes" id="UP000017984">
    <property type="component" value="Chromosome"/>
</dbReference>
<protein>
    <submittedName>
        <fullName evidence="10">ABC transporter permease</fullName>
    </submittedName>
</protein>
<feature type="compositionally biased region" description="Basic and acidic residues" evidence="8">
    <location>
        <begin position="20"/>
        <end position="34"/>
    </location>
</feature>
<reference evidence="10 11" key="1">
    <citation type="journal article" date="2014" name="Genome Announc.">
        <title>Draft Genome Sequence of Streptomyces roseochromogenes subsp. oscitans DS 12.976, Producer of the Aminocoumarin Antibiotic Clorobiocin.</title>
        <authorList>
            <person name="Ruckert C."/>
            <person name="Kalinowski J."/>
            <person name="Heide L."/>
            <person name="Apel A.K."/>
        </authorList>
    </citation>
    <scope>NUCLEOTIDE SEQUENCE [LARGE SCALE GENOMIC DNA]</scope>
    <source>
        <strain evidence="10 11">DS 12.976</strain>
    </source>
</reference>
<feature type="transmembrane region" description="Helical" evidence="7">
    <location>
        <begin position="195"/>
        <end position="214"/>
    </location>
</feature>
<dbReference type="GO" id="GO:0042918">
    <property type="term" value="P:alkanesulfonate transmembrane transport"/>
    <property type="evidence" value="ECO:0007669"/>
    <property type="project" value="UniProtKB-ARBA"/>
</dbReference>
<organism evidence="10 11">
    <name type="scientific">Streptomyces roseochromogenus subsp. oscitans DS 12.976</name>
    <dbReference type="NCBI Taxonomy" id="1352936"/>
    <lineage>
        <taxon>Bacteria</taxon>
        <taxon>Bacillati</taxon>
        <taxon>Actinomycetota</taxon>
        <taxon>Actinomycetes</taxon>
        <taxon>Kitasatosporales</taxon>
        <taxon>Streptomycetaceae</taxon>
        <taxon>Streptomyces</taxon>
    </lineage>
</organism>
<feature type="region of interest" description="Disordered" evidence="8">
    <location>
        <begin position="1"/>
        <end position="58"/>
    </location>
</feature>
<proteinExistence type="inferred from homology"/>
<dbReference type="PROSITE" id="PS50928">
    <property type="entry name" value="ABC_TM1"/>
    <property type="match status" value="1"/>
</dbReference>
<evidence type="ECO:0000256" key="4">
    <source>
        <dbReference type="ARBA" id="ARBA00022692"/>
    </source>
</evidence>
<dbReference type="PATRIC" id="fig|1352936.5.peg.8118"/>
<dbReference type="EMBL" id="AWQX01000345">
    <property type="protein sequence ID" value="EST20661.1"/>
    <property type="molecule type" value="Genomic_DNA"/>
</dbReference>
<keyword evidence="5 7" id="KW-1133">Transmembrane helix</keyword>